<feature type="transmembrane region" description="Helical" evidence="2">
    <location>
        <begin position="741"/>
        <end position="758"/>
    </location>
</feature>
<dbReference type="InterPro" id="IPR024129">
    <property type="entry name" value="Sphingomy_SMPD4"/>
</dbReference>
<evidence type="ECO:0000256" key="1">
    <source>
        <dbReference type="SAM" id="MobiDB-lite"/>
    </source>
</evidence>
<keyword evidence="2" id="KW-1133">Transmembrane helix</keyword>
<dbReference type="Pfam" id="PF14724">
    <property type="entry name" value="mit_SMPDase"/>
    <property type="match status" value="1"/>
</dbReference>
<feature type="transmembrane region" description="Helical" evidence="2">
    <location>
        <begin position="778"/>
        <end position="795"/>
    </location>
</feature>
<organism evidence="3 4">
    <name type="scientific">Punica granatum</name>
    <name type="common">Pomegranate</name>
    <dbReference type="NCBI Taxonomy" id="22663"/>
    <lineage>
        <taxon>Eukaryota</taxon>
        <taxon>Viridiplantae</taxon>
        <taxon>Streptophyta</taxon>
        <taxon>Embryophyta</taxon>
        <taxon>Tracheophyta</taxon>
        <taxon>Spermatophyta</taxon>
        <taxon>Magnoliopsida</taxon>
        <taxon>eudicotyledons</taxon>
        <taxon>Gunneridae</taxon>
        <taxon>Pentapetalae</taxon>
        <taxon>rosids</taxon>
        <taxon>malvids</taxon>
        <taxon>Myrtales</taxon>
        <taxon>Lythraceae</taxon>
        <taxon>Punica</taxon>
    </lineage>
</organism>
<feature type="compositionally biased region" description="Basic and acidic residues" evidence="1">
    <location>
        <begin position="369"/>
        <end position="378"/>
    </location>
</feature>
<dbReference type="EMBL" id="MTKT01001084">
    <property type="protein sequence ID" value="OWM86419.1"/>
    <property type="molecule type" value="Genomic_DNA"/>
</dbReference>
<dbReference type="AlphaFoldDB" id="A0A218XP18"/>
<dbReference type="Proteomes" id="UP000197138">
    <property type="component" value="Unassembled WGS sequence"/>
</dbReference>
<reference evidence="4" key="1">
    <citation type="journal article" date="2017" name="Plant J.">
        <title>The pomegranate (Punica granatum L.) genome and the genomics of punicalagin biosynthesis.</title>
        <authorList>
            <person name="Qin G."/>
            <person name="Xu C."/>
            <person name="Ming R."/>
            <person name="Tang H."/>
            <person name="Guyot R."/>
            <person name="Kramer E.M."/>
            <person name="Hu Y."/>
            <person name="Yi X."/>
            <person name="Qi Y."/>
            <person name="Xu X."/>
            <person name="Gao Z."/>
            <person name="Pan H."/>
            <person name="Jian J."/>
            <person name="Tian Y."/>
            <person name="Yue Z."/>
            <person name="Xu Y."/>
        </authorList>
    </citation>
    <scope>NUCLEOTIDE SEQUENCE [LARGE SCALE GENOMIC DNA]</scope>
    <source>
        <strain evidence="4">cv. Dabenzi</strain>
    </source>
</reference>
<keyword evidence="2" id="KW-0812">Transmembrane</keyword>
<name>A0A218XP18_PUNGR</name>
<accession>A0A218XP18</accession>
<evidence type="ECO:0008006" key="5">
    <source>
        <dbReference type="Google" id="ProtNLM"/>
    </source>
</evidence>
<comment type="caution">
    <text evidence="3">The sequence shown here is derived from an EMBL/GenBank/DDBJ whole genome shotgun (WGS) entry which is preliminary data.</text>
</comment>
<dbReference type="GO" id="GO:0050290">
    <property type="term" value="F:sphingomyelin phosphodiesterase D activity"/>
    <property type="evidence" value="ECO:0007669"/>
    <property type="project" value="InterPro"/>
</dbReference>
<dbReference type="PANTHER" id="PTHR31801:SF1">
    <property type="entry name" value="SPHINGOMYELIN PHOSPHODIESTERASE"/>
    <property type="match status" value="1"/>
</dbReference>
<evidence type="ECO:0000313" key="4">
    <source>
        <dbReference type="Proteomes" id="UP000197138"/>
    </source>
</evidence>
<dbReference type="PANTHER" id="PTHR31801">
    <property type="entry name" value="ALTERED INHERITANCE OF MITOCHONDRIA PROTEIN 24, MITOCHONDRIAL"/>
    <property type="match status" value="1"/>
</dbReference>
<feature type="region of interest" description="Disordered" evidence="1">
    <location>
        <begin position="359"/>
        <end position="382"/>
    </location>
</feature>
<protein>
    <recommendedName>
        <fullName evidence="5">Sphingomyelin phosphodiesterase 4</fullName>
    </recommendedName>
</protein>
<gene>
    <name evidence="3" type="ORF">CDL15_Pgr021506</name>
</gene>
<proteinExistence type="predicted"/>
<keyword evidence="2" id="KW-0472">Membrane</keyword>
<sequence length="801" mass="89557">MHHHPHSYSLDSLSQSQSLASLILSSSSPPQISSACASIDSFLHSHSPDHSRHFFSLAFPPLICKLFGFDDGPAPASSSSPSAPAPAAVHHGWVDTIISSNDPDLASRVFALLSPDGPLMSSISAVDRLGLVRYVFPTERLPEWTRYMLLNDRDIRVLADLCPLLRGKVREDSIKGSFFQVQLNVFEYFMFWFAYYPVCRGNSENLDVVASKKSKRSRLENWASSIPGISSVKRGIDHNKTECNLYIRLLYAYLRAFVPIDDLTAHQPYRSSLLHYPTDYDGSILAQAQFLVDTLINYWLVDNDFSPVSVNACKSIGVSFPFRSVLGETPPTSGLGEVVKLFVKYLNLSLAKDKEVNGSADCGRSPRWRSGDSPESRDVVVSGSHTDPVGSWNSRIQRPLYRYILRTFLFCPVETSMKNASQVFSVWMSYIEPWEISLDDFSELGGVGGLAKSERKGDSRSQVVGYSSAWQDYVLSNYLYYSSMVMHFIGFAHKFLHTDPEVIVQMVLKIMSILTSSKELIDLIRNVYTLFHTKEAGISKSSLKSLYQYIPSIREQLQDWEDGLCESDADGSFLHENWNKDLRLFGDGEDGGKHLLQLFILRAEAELQATSRDSLGQNLQLIDSLKDKIGQLFGGNFLEPVNLGQKVDEPHCSREEIFRPRRIGKRALANVKYRGDWMKRPVSDDEIAWLAKLLVQLSAWLNEAIGLDHAGESAEDGSKPSYVEVPTDEGSVCGPVDTARTLLWAVGSWLVVVSSALVRLMRKHGVRVNLRILASKKIVMVVLVSALFAVLRRALGSFRSV</sequence>
<evidence type="ECO:0000313" key="3">
    <source>
        <dbReference type="EMBL" id="OWM86419.1"/>
    </source>
</evidence>
<evidence type="ECO:0000256" key="2">
    <source>
        <dbReference type="SAM" id="Phobius"/>
    </source>
</evidence>